<evidence type="ECO:0000313" key="1">
    <source>
        <dbReference type="Proteomes" id="UP000887580"/>
    </source>
</evidence>
<organism evidence="1 2">
    <name type="scientific">Panagrolaimus sp. PS1159</name>
    <dbReference type="NCBI Taxonomy" id="55785"/>
    <lineage>
        <taxon>Eukaryota</taxon>
        <taxon>Metazoa</taxon>
        <taxon>Ecdysozoa</taxon>
        <taxon>Nematoda</taxon>
        <taxon>Chromadorea</taxon>
        <taxon>Rhabditida</taxon>
        <taxon>Tylenchina</taxon>
        <taxon>Panagrolaimomorpha</taxon>
        <taxon>Panagrolaimoidea</taxon>
        <taxon>Panagrolaimidae</taxon>
        <taxon>Panagrolaimus</taxon>
    </lineage>
</organism>
<protein>
    <submittedName>
        <fullName evidence="2">Tyrosinase copper-binding domain-containing protein</fullName>
    </submittedName>
</protein>
<sequence>MYFYLILFIFLINSLKAANINRTLSVRNAYDCMDLRCLCSFIGGNIGPDKLCVLENGNLLTKAVRKEYRQLSDGERDRYHSVLQKLKNLGIFDGFNKQHKSAAAGSHLGPAFLPWHREFLKRFEIAIRMMDSSLAIPYWDSTMDFHLPEPKDSILWSPMFLGESDSDGIIVSGQFVGWKTLEGRDNIKRFEFLLLRERCFDTVS</sequence>
<accession>A0AC35GVE6</accession>
<name>A0AC35GVE6_9BILA</name>
<evidence type="ECO:0000313" key="2">
    <source>
        <dbReference type="WBParaSite" id="PS1159_v2.g9200.t1"/>
    </source>
</evidence>
<proteinExistence type="predicted"/>
<dbReference type="Proteomes" id="UP000887580">
    <property type="component" value="Unplaced"/>
</dbReference>
<dbReference type="WBParaSite" id="PS1159_v2.g9200.t1">
    <property type="protein sequence ID" value="PS1159_v2.g9200.t1"/>
    <property type="gene ID" value="PS1159_v2.g9200"/>
</dbReference>
<reference evidence="2" key="1">
    <citation type="submission" date="2022-11" db="UniProtKB">
        <authorList>
            <consortium name="WormBaseParasite"/>
        </authorList>
    </citation>
    <scope>IDENTIFICATION</scope>
</reference>